<organism evidence="1 2">
    <name type="scientific">Fusarium kuroshium</name>
    <dbReference type="NCBI Taxonomy" id="2010991"/>
    <lineage>
        <taxon>Eukaryota</taxon>
        <taxon>Fungi</taxon>
        <taxon>Dikarya</taxon>
        <taxon>Ascomycota</taxon>
        <taxon>Pezizomycotina</taxon>
        <taxon>Sordariomycetes</taxon>
        <taxon>Hypocreomycetidae</taxon>
        <taxon>Hypocreales</taxon>
        <taxon>Nectriaceae</taxon>
        <taxon>Fusarium</taxon>
        <taxon>Fusarium solani species complex</taxon>
    </lineage>
</organism>
<sequence length="83" mass="9369">MAPLSVLHYEVRDSTAAIIRFTINKEAYDNYIQPQEHRDQGLAHEHSDACDKTRVVHDVKSARACLRTSVIQHSLTEMGAMCS</sequence>
<dbReference type="Proteomes" id="UP000277212">
    <property type="component" value="Unassembled WGS sequence"/>
</dbReference>
<comment type="caution">
    <text evidence="1">The sequence shown here is derived from an EMBL/GenBank/DDBJ whole genome shotgun (WGS) entry which is preliminary data.</text>
</comment>
<evidence type="ECO:0000313" key="2">
    <source>
        <dbReference type="Proteomes" id="UP000277212"/>
    </source>
</evidence>
<evidence type="ECO:0000313" key="1">
    <source>
        <dbReference type="EMBL" id="RMJ11442.1"/>
    </source>
</evidence>
<keyword evidence="2" id="KW-1185">Reference proteome</keyword>
<name>A0A3M2S290_9HYPO</name>
<protein>
    <submittedName>
        <fullName evidence="1">Uncharacterized protein</fullName>
    </submittedName>
</protein>
<dbReference type="EMBL" id="NKUJ01000167">
    <property type="protein sequence ID" value="RMJ11442.1"/>
    <property type="molecule type" value="Genomic_DNA"/>
</dbReference>
<accession>A0A3M2S290</accession>
<proteinExistence type="predicted"/>
<dbReference type="AlphaFoldDB" id="A0A3M2S290"/>
<reference evidence="1 2" key="1">
    <citation type="submission" date="2017-06" db="EMBL/GenBank/DDBJ databases">
        <title>Comparative genomic analysis of Ambrosia Fusariam Clade fungi.</title>
        <authorList>
            <person name="Stajich J.E."/>
            <person name="Carrillo J."/>
            <person name="Kijimoto T."/>
            <person name="Eskalen A."/>
            <person name="O'Donnell K."/>
            <person name="Kasson M."/>
        </authorList>
    </citation>
    <scope>NUCLEOTIDE SEQUENCE [LARGE SCALE GENOMIC DNA]</scope>
    <source>
        <strain evidence="1">UCR3666</strain>
    </source>
</reference>
<gene>
    <name evidence="1" type="ORF">CDV36_008901</name>
</gene>